<name>A0A167CJP0_COLIC</name>
<dbReference type="AlphaFoldDB" id="A0A167CJP0"/>
<gene>
    <name evidence="3" type="ORF">CI238_07332</name>
</gene>
<dbReference type="EMBL" id="LFIW01001369">
    <property type="protein sequence ID" value="KZL82677.1"/>
    <property type="molecule type" value="Genomic_DNA"/>
</dbReference>
<proteinExistence type="predicted"/>
<comment type="caution">
    <text evidence="3">The sequence shown here is derived from an EMBL/GenBank/DDBJ whole genome shotgun (WGS) entry which is preliminary data.</text>
</comment>
<accession>A0A167CJP0</accession>
<dbReference type="Proteomes" id="UP000076584">
    <property type="component" value="Unassembled WGS sequence"/>
</dbReference>
<organism evidence="3 4">
    <name type="scientific">Colletotrichum incanum</name>
    <name type="common">Soybean anthracnose fungus</name>
    <dbReference type="NCBI Taxonomy" id="1573173"/>
    <lineage>
        <taxon>Eukaryota</taxon>
        <taxon>Fungi</taxon>
        <taxon>Dikarya</taxon>
        <taxon>Ascomycota</taxon>
        <taxon>Pezizomycotina</taxon>
        <taxon>Sordariomycetes</taxon>
        <taxon>Hypocreomycetidae</taxon>
        <taxon>Glomerellales</taxon>
        <taxon>Glomerellaceae</taxon>
        <taxon>Colletotrichum</taxon>
        <taxon>Colletotrichum spaethianum species complex</taxon>
    </lineage>
</organism>
<protein>
    <submittedName>
        <fullName evidence="3">Uncharacterized protein</fullName>
    </submittedName>
</protein>
<feature type="coiled-coil region" evidence="1">
    <location>
        <begin position="238"/>
        <end position="272"/>
    </location>
</feature>
<evidence type="ECO:0000256" key="1">
    <source>
        <dbReference type="SAM" id="Coils"/>
    </source>
</evidence>
<evidence type="ECO:0000313" key="4">
    <source>
        <dbReference type="Proteomes" id="UP000076584"/>
    </source>
</evidence>
<evidence type="ECO:0000256" key="2">
    <source>
        <dbReference type="SAM" id="MobiDB-lite"/>
    </source>
</evidence>
<reference evidence="3 4" key="1">
    <citation type="submission" date="2015-06" db="EMBL/GenBank/DDBJ databases">
        <title>Survival trade-offs in plant roots during colonization by closely related pathogenic and mutualistic fungi.</title>
        <authorList>
            <person name="Hacquard S."/>
            <person name="Kracher B."/>
            <person name="Hiruma K."/>
            <person name="Weinman A."/>
            <person name="Muench P."/>
            <person name="Garrido Oter R."/>
            <person name="Ver Loren van Themaat E."/>
            <person name="Dallerey J.-F."/>
            <person name="Damm U."/>
            <person name="Henrissat B."/>
            <person name="Lespinet O."/>
            <person name="Thon M."/>
            <person name="Kemen E."/>
            <person name="McHardy A.C."/>
            <person name="Schulze-Lefert P."/>
            <person name="O'Connell R.J."/>
        </authorList>
    </citation>
    <scope>NUCLEOTIDE SEQUENCE [LARGE SCALE GENOMIC DNA]</scope>
    <source>
        <strain evidence="3 4">MAFF 238704</strain>
    </source>
</reference>
<keyword evidence="1" id="KW-0175">Coiled coil</keyword>
<evidence type="ECO:0000313" key="3">
    <source>
        <dbReference type="EMBL" id="KZL82677.1"/>
    </source>
</evidence>
<keyword evidence="4" id="KW-1185">Reference proteome</keyword>
<feature type="region of interest" description="Disordered" evidence="2">
    <location>
        <begin position="1"/>
        <end position="42"/>
    </location>
</feature>
<sequence length="371" mass="41209">MESSAQIDIADLPQAGDLTDGARDSRPTTPVPSKGGLPSDPSVATIDLQMQTLEKALTTWTKEHEALDGDAANGCHSGLEVADGLIVASAQHGIKGTIWQMCHPSKYSKERDLLRRHVETAQHTYETVGRQYQDVVRPLIELCKRAKNIGDDAEKLSDSICELNNLQESKETALNDEIRVRSQASSHKTLKLAALRKPEWETGARRESDDRMSSTLGLMAREHFAGTGLSLKHNWELRSSLTQEIRRVASEVEMLKANVESLQRGRDAMNKAGGLLLVKLVVRMEFLQVKHSRLVAEFEDKERPLRAANDKCLCIAARLHTLKESNFGNLIFGVHDLASSIAVKREKEKFLKARKSAGRPHASITSRLVLR</sequence>